<evidence type="ECO:0000256" key="1">
    <source>
        <dbReference type="SAM" id="MobiDB-lite"/>
    </source>
</evidence>
<feature type="region of interest" description="Disordered" evidence="1">
    <location>
        <begin position="65"/>
        <end position="114"/>
    </location>
</feature>
<dbReference type="AlphaFoldDB" id="A0A024THI2"/>
<feature type="compositionally biased region" description="Basic and acidic residues" evidence="1">
    <location>
        <begin position="65"/>
        <end position="79"/>
    </location>
</feature>
<gene>
    <name evidence="3" type="ORF">DYB32_008998</name>
    <name evidence="2" type="ORF">H310_12669</name>
</gene>
<dbReference type="EMBL" id="QUSY01001690">
    <property type="protein sequence ID" value="RHY24031.1"/>
    <property type="molecule type" value="Genomic_DNA"/>
</dbReference>
<dbReference type="EMBL" id="KI913992">
    <property type="protein sequence ID" value="ETV93424.1"/>
    <property type="molecule type" value="Genomic_DNA"/>
</dbReference>
<evidence type="ECO:0000313" key="3">
    <source>
        <dbReference type="EMBL" id="RHY24031.1"/>
    </source>
</evidence>
<evidence type="ECO:0000313" key="4">
    <source>
        <dbReference type="Proteomes" id="UP000285060"/>
    </source>
</evidence>
<reference evidence="3 4" key="2">
    <citation type="submission" date="2018-08" db="EMBL/GenBank/DDBJ databases">
        <title>Aphanomyces genome sequencing and annotation.</title>
        <authorList>
            <person name="Minardi D."/>
            <person name="Oidtmann B."/>
            <person name="Van Der Giezen M."/>
            <person name="Studholme D.J."/>
        </authorList>
    </citation>
    <scope>NUCLEOTIDE SEQUENCE [LARGE SCALE GENOMIC DNA]</scope>
    <source>
        <strain evidence="3 4">NJM0002</strain>
    </source>
</reference>
<accession>A0A024THI2</accession>
<feature type="region of interest" description="Disordered" evidence="1">
    <location>
        <begin position="1"/>
        <end position="25"/>
    </location>
</feature>
<dbReference type="VEuPathDB" id="FungiDB:H310_12669"/>
<dbReference type="Proteomes" id="UP000285060">
    <property type="component" value="Unassembled WGS sequence"/>
</dbReference>
<evidence type="ECO:0000313" key="2">
    <source>
        <dbReference type="EMBL" id="ETV93424.1"/>
    </source>
</evidence>
<dbReference type="RefSeq" id="XP_008878060.1">
    <property type="nucleotide sequence ID" value="XM_008879838.1"/>
</dbReference>
<protein>
    <submittedName>
        <fullName evidence="2">Uncharacterized protein</fullName>
    </submittedName>
</protein>
<dbReference type="GeneID" id="20089719"/>
<dbReference type="OrthoDB" id="10489165at2759"/>
<name>A0A024THI2_9STRA</name>
<keyword evidence="4" id="KW-1185">Reference proteome</keyword>
<reference evidence="2" key="1">
    <citation type="submission" date="2013-12" db="EMBL/GenBank/DDBJ databases">
        <title>The Genome Sequence of Aphanomyces invadans NJM9701.</title>
        <authorList>
            <consortium name="The Broad Institute Genomics Platform"/>
            <person name="Russ C."/>
            <person name="Tyler B."/>
            <person name="van West P."/>
            <person name="Dieguez-Uribeondo J."/>
            <person name="Young S.K."/>
            <person name="Zeng Q."/>
            <person name="Gargeya S."/>
            <person name="Fitzgerald M."/>
            <person name="Abouelleil A."/>
            <person name="Alvarado L."/>
            <person name="Chapman S.B."/>
            <person name="Gainer-Dewar J."/>
            <person name="Goldberg J."/>
            <person name="Griggs A."/>
            <person name="Gujja S."/>
            <person name="Hansen M."/>
            <person name="Howarth C."/>
            <person name="Imamovic A."/>
            <person name="Ireland A."/>
            <person name="Larimer J."/>
            <person name="McCowan C."/>
            <person name="Murphy C."/>
            <person name="Pearson M."/>
            <person name="Poon T.W."/>
            <person name="Priest M."/>
            <person name="Roberts A."/>
            <person name="Saif S."/>
            <person name="Shea T."/>
            <person name="Sykes S."/>
            <person name="Wortman J."/>
            <person name="Nusbaum C."/>
            <person name="Birren B."/>
        </authorList>
    </citation>
    <scope>NUCLEOTIDE SEQUENCE [LARGE SCALE GENOMIC DNA]</scope>
    <source>
        <strain evidence="2">NJM9701</strain>
    </source>
</reference>
<proteinExistence type="predicted"/>
<organism evidence="2">
    <name type="scientific">Aphanomyces invadans</name>
    <dbReference type="NCBI Taxonomy" id="157072"/>
    <lineage>
        <taxon>Eukaryota</taxon>
        <taxon>Sar</taxon>
        <taxon>Stramenopiles</taxon>
        <taxon>Oomycota</taxon>
        <taxon>Saprolegniomycetes</taxon>
        <taxon>Saprolegniales</taxon>
        <taxon>Verrucalvaceae</taxon>
        <taxon>Aphanomyces</taxon>
    </lineage>
</organism>
<sequence length="123" mass="14450">MPRHVSTADATMDDAMSAKHSHTRQASILSMRRYYAKNRDKELQRFKEYYRKNKDRIRAYKKRVREQTKCDLKHQHDAATHSPTRRTSQLLHDILSPTQPPTTTHRHTPPPASAKFNLAFLLN</sequence>
<feature type="compositionally biased region" description="Polar residues" evidence="1">
    <location>
        <begin position="81"/>
        <end position="90"/>
    </location>
</feature>